<organism evidence="4 5">
    <name type="scientific">Flavobacterium plantiphilum</name>
    <dbReference type="NCBI Taxonomy" id="3163297"/>
    <lineage>
        <taxon>Bacteria</taxon>
        <taxon>Pseudomonadati</taxon>
        <taxon>Bacteroidota</taxon>
        <taxon>Flavobacteriia</taxon>
        <taxon>Flavobacteriales</taxon>
        <taxon>Flavobacteriaceae</taxon>
        <taxon>Flavobacterium</taxon>
    </lineage>
</organism>
<dbReference type="InterPro" id="IPR001789">
    <property type="entry name" value="Sig_transdc_resp-reg_receiver"/>
</dbReference>
<protein>
    <submittedName>
        <fullName evidence="4">LytTR family DNA-binding domain-containing protein</fullName>
    </submittedName>
</protein>
<keyword evidence="1" id="KW-0597">Phosphoprotein</keyword>
<dbReference type="RefSeq" id="WP_408081124.1">
    <property type="nucleotide sequence ID" value="NZ_JBELQA010000003.1"/>
</dbReference>
<dbReference type="PANTHER" id="PTHR37299:SF1">
    <property type="entry name" value="STAGE 0 SPORULATION PROTEIN A HOMOLOG"/>
    <property type="match status" value="1"/>
</dbReference>
<dbReference type="InterPro" id="IPR011006">
    <property type="entry name" value="CheY-like_superfamily"/>
</dbReference>
<dbReference type="Gene3D" id="2.40.50.1020">
    <property type="entry name" value="LytTr DNA-binding domain"/>
    <property type="match status" value="1"/>
</dbReference>
<dbReference type="SMART" id="SM00448">
    <property type="entry name" value="REC"/>
    <property type="match status" value="1"/>
</dbReference>
<dbReference type="PROSITE" id="PS50110">
    <property type="entry name" value="RESPONSE_REGULATORY"/>
    <property type="match status" value="1"/>
</dbReference>
<comment type="caution">
    <text evidence="4">The sequence shown here is derived from an EMBL/GenBank/DDBJ whole genome shotgun (WGS) entry which is preliminary data.</text>
</comment>
<dbReference type="PANTHER" id="PTHR37299">
    <property type="entry name" value="TRANSCRIPTIONAL REGULATOR-RELATED"/>
    <property type="match status" value="1"/>
</dbReference>
<evidence type="ECO:0000259" key="2">
    <source>
        <dbReference type="PROSITE" id="PS50110"/>
    </source>
</evidence>
<feature type="modified residue" description="4-aspartylphosphate" evidence="1">
    <location>
        <position position="54"/>
    </location>
</feature>
<keyword evidence="5" id="KW-1185">Reference proteome</keyword>
<evidence type="ECO:0000313" key="4">
    <source>
        <dbReference type="EMBL" id="MFL9830644.1"/>
    </source>
</evidence>
<dbReference type="PROSITE" id="PS50930">
    <property type="entry name" value="HTH_LYTTR"/>
    <property type="match status" value="1"/>
</dbReference>
<dbReference type="EMBL" id="JBELQA010000003">
    <property type="protein sequence ID" value="MFL9830644.1"/>
    <property type="molecule type" value="Genomic_DNA"/>
</dbReference>
<dbReference type="Pfam" id="PF00072">
    <property type="entry name" value="Response_reg"/>
    <property type="match status" value="1"/>
</dbReference>
<dbReference type="Proteomes" id="UP001629260">
    <property type="component" value="Unassembled WGS sequence"/>
</dbReference>
<sequence length="222" mass="26083">MLTCIIIEDQPPAQRILQKYIAETPDLLLKNKYTDVLQAKIFLETEHVDIIFLDIHLPKISGMSFLRTYENCPAVILTTAYSDYALESYEYNVKDYLLKPFSYERFLQAVSKVYSTFENDNEPLFIKSGYDLIKIKQQDIIYIKSDGDYTEVYALDKMHLSSDSLKQWLDKLNEDFCQIHKSFIVNINYSQKISGNKLFILNDTILPIGRAYKKYFVKKYIE</sequence>
<dbReference type="SMART" id="SM00850">
    <property type="entry name" value="LytTR"/>
    <property type="match status" value="1"/>
</dbReference>
<accession>A0ABW8XSH7</accession>
<evidence type="ECO:0000256" key="1">
    <source>
        <dbReference type="PROSITE-ProRule" id="PRU00169"/>
    </source>
</evidence>
<evidence type="ECO:0000259" key="3">
    <source>
        <dbReference type="PROSITE" id="PS50930"/>
    </source>
</evidence>
<dbReference type="SUPFAM" id="SSF52172">
    <property type="entry name" value="CheY-like"/>
    <property type="match status" value="1"/>
</dbReference>
<feature type="domain" description="Response regulatory" evidence="2">
    <location>
        <begin position="3"/>
        <end position="114"/>
    </location>
</feature>
<feature type="domain" description="HTH LytTR-type" evidence="3">
    <location>
        <begin position="124"/>
        <end position="222"/>
    </location>
</feature>
<proteinExistence type="predicted"/>
<evidence type="ECO:0000313" key="5">
    <source>
        <dbReference type="Proteomes" id="UP001629260"/>
    </source>
</evidence>
<gene>
    <name evidence="4" type="ORF">ABS764_07245</name>
</gene>
<dbReference type="InterPro" id="IPR007492">
    <property type="entry name" value="LytTR_DNA-bd_dom"/>
</dbReference>
<reference evidence="4 5" key="1">
    <citation type="submission" date="2024-06" db="EMBL/GenBank/DDBJ databases">
        <authorList>
            <person name="Kaempfer P."/>
            <person name="Viver T."/>
        </authorList>
    </citation>
    <scope>NUCLEOTIDE SEQUENCE [LARGE SCALE GENOMIC DNA]</scope>
    <source>
        <strain evidence="4 5">ST-87</strain>
    </source>
</reference>
<name>A0ABW8XSH7_9FLAO</name>
<dbReference type="Gene3D" id="3.40.50.2300">
    <property type="match status" value="1"/>
</dbReference>
<dbReference type="InterPro" id="IPR046947">
    <property type="entry name" value="LytR-like"/>
</dbReference>
<dbReference type="Pfam" id="PF04397">
    <property type="entry name" value="LytTR"/>
    <property type="match status" value="1"/>
</dbReference>
<dbReference type="GO" id="GO:0003677">
    <property type="term" value="F:DNA binding"/>
    <property type="evidence" value="ECO:0007669"/>
    <property type="project" value="UniProtKB-KW"/>
</dbReference>
<keyword evidence="4" id="KW-0238">DNA-binding</keyword>